<dbReference type="InterPro" id="IPR007138">
    <property type="entry name" value="ABM_dom"/>
</dbReference>
<sequence length="100" mass="11233">MDRPCTLTSWRVLPGQVDAFLDTARQLAEVLRQLPGAPGNLTLIQSVEDPAVFHSIGWFHSEGELEAMRRDTAARQLLEHLVTLSAECRPSAHRVIYPDR</sequence>
<name>F5XHW7_MICPN</name>
<dbReference type="OrthoDB" id="964493at2"/>
<dbReference type="Gene3D" id="3.30.70.100">
    <property type="match status" value="1"/>
</dbReference>
<proteinExistence type="predicted"/>
<keyword evidence="3" id="KW-1185">Reference proteome</keyword>
<dbReference type="HOGENOM" id="CLU_2302654_0_0_11"/>
<organism evidence="2 3">
    <name type="scientific">Microlunatus phosphovorus (strain ATCC 700054 / DSM 10555 / JCM 9379 / NBRC 101784 / NCIMB 13414 / VKM Ac-1990 / NM-1)</name>
    <dbReference type="NCBI Taxonomy" id="1032480"/>
    <lineage>
        <taxon>Bacteria</taxon>
        <taxon>Bacillati</taxon>
        <taxon>Actinomycetota</taxon>
        <taxon>Actinomycetes</taxon>
        <taxon>Propionibacteriales</taxon>
        <taxon>Propionibacteriaceae</taxon>
        <taxon>Microlunatus</taxon>
    </lineage>
</organism>
<dbReference type="EMBL" id="AP012204">
    <property type="protein sequence ID" value="BAK33262.1"/>
    <property type="molecule type" value="Genomic_DNA"/>
</dbReference>
<dbReference type="STRING" id="1032480.MLP_02480"/>
<evidence type="ECO:0000313" key="2">
    <source>
        <dbReference type="EMBL" id="BAK33262.1"/>
    </source>
</evidence>
<evidence type="ECO:0000313" key="3">
    <source>
        <dbReference type="Proteomes" id="UP000007947"/>
    </source>
</evidence>
<dbReference type="InterPro" id="IPR011008">
    <property type="entry name" value="Dimeric_a/b-barrel"/>
</dbReference>
<protein>
    <recommendedName>
        <fullName evidence="1">ABM domain-containing protein</fullName>
    </recommendedName>
</protein>
<dbReference type="Pfam" id="PF03992">
    <property type="entry name" value="ABM"/>
    <property type="match status" value="1"/>
</dbReference>
<reference evidence="2 3" key="1">
    <citation type="submission" date="2011-05" db="EMBL/GenBank/DDBJ databases">
        <title>Whole genome sequence of Microlunatus phosphovorus NM-1.</title>
        <authorList>
            <person name="Hosoyama A."/>
            <person name="Sasaki K."/>
            <person name="Harada T."/>
            <person name="Igarashi R."/>
            <person name="Kawakoshi A."/>
            <person name="Sasagawa M."/>
            <person name="Fukada J."/>
            <person name="Nakamura S."/>
            <person name="Katano Y."/>
            <person name="Hanada S."/>
            <person name="Kamagata Y."/>
            <person name="Nakamura N."/>
            <person name="Yamazaki S."/>
            <person name="Fujita N."/>
        </authorList>
    </citation>
    <scope>NUCLEOTIDE SEQUENCE [LARGE SCALE GENOMIC DNA]</scope>
    <source>
        <strain evidence="3">ATCC 700054 / DSM 10555 / JCM 9379 / NBRC 101784 / NCIMB 13414 / VKM Ac-1990 / NM-1</strain>
    </source>
</reference>
<feature type="domain" description="ABM" evidence="1">
    <location>
        <begin position="8"/>
        <end position="75"/>
    </location>
</feature>
<dbReference type="SUPFAM" id="SSF54909">
    <property type="entry name" value="Dimeric alpha+beta barrel"/>
    <property type="match status" value="1"/>
</dbReference>
<accession>F5XHW7</accession>
<dbReference type="KEGG" id="mph:MLP_02480"/>
<dbReference type="AlphaFoldDB" id="F5XHW7"/>
<evidence type="ECO:0000259" key="1">
    <source>
        <dbReference type="Pfam" id="PF03992"/>
    </source>
</evidence>
<dbReference type="RefSeq" id="WP_013861151.1">
    <property type="nucleotide sequence ID" value="NC_015635.1"/>
</dbReference>
<dbReference type="Proteomes" id="UP000007947">
    <property type="component" value="Chromosome"/>
</dbReference>
<gene>
    <name evidence="2" type="ordered locus">MLP_02480</name>
</gene>